<name>A0A1H8W1D5_9HYPH</name>
<dbReference type="EMBL" id="FOCV01000051">
    <property type="protein sequence ID" value="SEP21446.1"/>
    <property type="molecule type" value="Genomic_DNA"/>
</dbReference>
<accession>A0A1H8W1D5</accession>
<dbReference type="RefSeq" id="WP_244541485.1">
    <property type="nucleotide sequence ID" value="NZ_FNXB01000061.1"/>
</dbReference>
<evidence type="ECO:0000313" key="4">
    <source>
        <dbReference type="Proteomes" id="UP000183063"/>
    </source>
</evidence>
<keyword evidence="5" id="KW-1185">Reference proteome</keyword>
<dbReference type="Pfam" id="PF06527">
    <property type="entry name" value="TniQ"/>
    <property type="match status" value="1"/>
</dbReference>
<dbReference type="Proteomes" id="UP000183063">
    <property type="component" value="Unassembled WGS sequence"/>
</dbReference>
<sequence>MRKPPSHDTGRPSRLLPVTLAPRTDELLSSWIGRHAEFYAVPPLAMLRHCLPEVSSLRAADLYLNEDQVFRVARMFSADTTTVRRTTFANMSQSSRRLIAKEPVQLCSCCHSANHEPGPVLRSQLLGWRITCPLCDGPLRHAGKHVRPSTFARYHRTALIGERLLDDEAERDVRTWTSPAEIARLLLMRRVARRNHSRSR</sequence>
<organism evidence="2 4">
    <name type="scientific">Rhizobium tibeticum</name>
    <dbReference type="NCBI Taxonomy" id="501024"/>
    <lineage>
        <taxon>Bacteria</taxon>
        <taxon>Pseudomonadati</taxon>
        <taxon>Pseudomonadota</taxon>
        <taxon>Alphaproteobacteria</taxon>
        <taxon>Hyphomicrobiales</taxon>
        <taxon>Rhizobiaceae</taxon>
        <taxon>Rhizobium/Agrobacterium group</taxon>
        <taxon>Rhizobium</taxon>
    </lineage>
</organism>
<evidence type="ECO:0000313" key="2">
    <source>
        <dbReference type="EMBL" id="SEI19870.1"/>
    </source>
</evidence>
<protein>
    <submittedName>
        <fullName evidence="3">TniQ protein</fullName>
    </submittedName>
</protein>
<dbReference type="InterPro" id="IPR009492">
    <property type="entry name" value="TniQ"/>
</dbReference>
<proteinExistence type="predicted"/>
<evidence type="ECO:0000313" key="3">
    <source>
        <dbReference type="EMBL" id="SEP21446.1"/>
    </source>
</evidence>
<reference evidence="4" key="2">
    <citation type="submission" date="2016-10" db="EMBL/GenBank/DDBJ databases">
        <authorList>
            <person name="Wibberg D."/>
        </authorList>
    </citation>
    <scope>NUCLEOTIDE SEQUENCE [LARGE SCALE GENOMIC DNA]</scope>
</reference>
<dbReference type="Proteomes" id="UP000198939">
    <property type="component" value="Unassembled WGS sequence"/>
</dbReference>
<reference evidence="3 5" key="1">
    <citation type="submission" date="2016-10" db="EMBL/GenBank/DDBJ databases">
        <authorList>
            <person name="Varghese N."/>
            <person name="Submissions S."/>
        </authorList>
    </citation>
    <scope>NUCLEOTIDE SEQUENCE [LARGE SCALE GENOMIC DNA]</scope>
    <source>
        <strain evidence="3 5">CGMCC 1.7071</strain>
    </source>
</reference>
<reference evidence="2" key="3">
    <citation type="submission" date="2016-10" db="EMBL/GenBank/DDBJ databases">
        <authorList>
            <person name="de Groot N.N."/>
        </authorList>
    </citation>
    <scope>NUCLEOTIDE SEQUENCE [LARGE SCALE GENOMIC DNA]</scope>
    <source>
        <strain evidence="2">CCBAU85039</strain>
    </source>
</reference>
<evidence type="ECO:0000259" key="1">
    <source>
        <dbReference type="Pfam" id="PF06527"/>
    </source>
</evidence>
<feature type="domain" description="TniQ" evidence="1">
    <location>
        <begin position="17"/>
        <end position="130"/>
    </location>
</feature>
<gene>
    <name evidence="2" type="ORF">RTCCBAU85039_6258</name>
    <name evidence="3" type="ORF">SAMN05216228_105110</name>
</gene>
<dbReference type="STRING" id="501024.RTCCBAU85039_6258"/>
<dbReference type="AlphaFoldDB" id="A0A1H8W1D5"/>
<dbReference type="EMBL" id="FNXB01000061">
    <property type="protein sequence ID" value="SEI19870.1"/>
    <property type="molecule type" value="Genomic_DNA"/>
</dbReference>
<evidence type="ECO:0000313" key="5">
    <source>
        <dbReference type="Proteomes" id="UP000198939"/>
    </source>
</evidence>